<dbReference type="EMBL" id="CP061038">
    <property type="protein sequence ID" value="QNQ09559.1"/>
    <property type="molecule type" value="Genomic_DNA"/>
</dbReference>
<dbReference type="AlphaFoldDB" id="A0A7H0LIQ6"/>
<dbReference type="RefSeq" id="WP_187761870.1">
    <property type="nucleotide sequence ID" value="NZ_CP061038.1"/>
</dbReference>
<dbReference type="PIRSF" id="PIRSF029288">
    <property type="entry name" value="SciE_ImpE"/>
    <property type="match status" value="1"/>
</dbReference>
<dbReference type="InterPro" id="IPR009211">
    <property type="entry name" value="TagJ"/>
</dbReference>
<evidence type="ECO:0000313" key="1">
    <source>
        <dbReference type="EMBL" id="QNQ09559.1"/>
    </source>
</evidence>
<proteinExistence type="predicted"/>
<protein>
    <submittedName>
        <fullName evidence="1">Virulence protein SciE type</fullName>
    </submittedName>
</protein>
<dbReference type="Gene3D" id="1.25.40.10">
    <property type="entry name" value="Tetratricopeptide repeat domain"/>
    <property type="match status" value="1"/>
</dbReference>
<gene>
    <name evidence="1" type="ORF">H3Z74_23510</name>
</gene>
<sequence length="259" mass="27936">MNNADDLLRSGDLDGARSALIEGVRRKPGDVETRLFLFQLLAVRREWDKAATHLATLAQLSPEAAMLAIVYNQAISAEREREAIFAGTSTAIIHGGPSWAEGLAAAIRYIAEGREEEGLAAREQAFAQAPETPGTIDGQRFEWIADADARFGPCIEAIIGGRYGLLPFDAIAGMKSEGPKDLRDIVWYPVEIAMKAGTSIAALLPARYPGVIAEAAEQLGRTTNWHDGTTGQIGSGQRLWTLSDEQDCGLLSVRSLVMD</sequence>
<dbReference type="Proteomes" id="UP000516148">
    <property type="component" value="Chromosome"/>
</dbReference>
<name>A0A7H0LIQ6_9SPHN</name>
<accession>A0A7H0LIQ6</accession>
<keyword evidence="2" id="KW-1185">Reference proteome</keyword>
<dbReference type="SUPFAM" id="SSF144059">
    <property type="entry name" value="ImpE-like"/>
    <property type="match status" value="1"/>
</dbReference>
<organism evidence="1 2">
    <name type="scientific">Sphingomonas alpina</name>
    <dbReference type="NCBI Taxonomy" id="653931"/>
    <lineage>
        <taxon>Bacteria</taxon>
        <taxon>Pseudomonadati</taxon>
        <taxon>Pseudomonadota</taxon>
        <taxon>Alphaproteobacteria</taxon>
        <taxon>Sphingomonadales</taxon>
        <taxon>Sphingomonadaceae</taxon>
        <taxon>Sphingomonas</taxon>
    </lineage>
</organism>
<dbReference type="InterPro" id="IPR011990">
    <property type="entry name" value="TPR-like_helical_dom_sf"/>
</dbReference>
<dbReference type="Pfam" id="PF07024">
    <property type="entry name" value="ImpE"/>
    <property type="match status" value="1"/>
</dbReference>
<reference evidence="1 2" key="1">
    <citation type="submission" date="2020-09" db="EMBL/GenBank/DDBJ databases">
        <title>Sphingomonas sp., a new species isolated from pork steak.</title>
        <authorList>
            <person name="Heidler von Heilborn D."/>
        </authorList>
    </citation>
    <scope>NUCLEOTIDE SEQUENCE [LARGE SCALE GENOMIC DNA]</scope>
    <source>
        <strain evidence="2">S8-3T</strain>
    </source>
</reference>
<dbReference type="KEGG" id="spap:H3Z74_23510"/>
<evidence type="ECO:0000313" key="2">
    <source>
        <dbReference type="Proteomes" id="UP000516148"/>
    </source>
</evidence>